<accession>A0A0M3HPR5</accession>
<name>A0A0M3HPR5_ASCLU</name>
<evidence type="ECO:0000313" key="2">
    <source>
        <dbReference type="WBParaSite" id="ALUE_0000394801-mRNA-1"/>
    </source>
</evidence>
<dbReference type="WBParaSite" id="ALUE_0000394801-mRNA-1">
    <property type="protein sequence ID" value="ALUE_0000394801-mRNA-1"/>
    <property type="gene ID" value="ALUE_0000394801"/>
</dbReference>
<proteinExistence type="predicted"/>
<evidence type="ECO:0000313" key="1">
    <source>
        <dbReference type="Proteomes" id="UP000036681"/>
    </source>
</evidence>
<protein>
    <submittedName>
        <fullName evidence="2">Secreted protein</fullName>
    </submittedName>
</protein>
<dbReference type="AlphaFoldDB" id="A0A0M3HPR5"/>
<organism evidence="1 2">
    <name type="scientific">Ascaris lumbricoides</name>
    <name type="common">Giant roundworm</name>
    <dbReference type="NCBI Taxonomy" id="6252"/>
    <lineage>
        <taxon>Eukaryota</taxon>
        <taxon>Metazoa</taxon>
        <taxon>Ecdysozoa</taxon>
        <taxon>Nematoda</taxon>
        <taxon>Chromadorea</taxon>
        <taxon>Rhabditida</taxon>
        <taxon>Spirurina</taxon>
        <taxon>Ascaridomorpha</taxon>
        <taxon>Ascaridoidea</taxon>
        <taxon>Ascarididae</taxon>
        <taxon>Ascaris</taxon>
    </lineage>
</organism>
<sequence length="85" mass="9569">MLWTLLSQDIFCVVTSNGNILRHRCAPKEIRRRDTGAIPHWCGSDDGYDTSGRASVAVATLQSFMCTSRLERARCLRQSKRQLVG</sequence>
<keyword evidence="1" id="KW-1185">Reference proteome</keyword>
<dbReference type="Proteomes" id="UP000036681">
    <property type="component" value="Unplaced"/>
</dbReference>
<reference evidence="2" key="1">
    <citation type="submission" date="2017-02" db="UniProtKB">
        <authorList>
            <consortium name="WormBaseParasite"/>
        </authorList>
    </citation>
    <scope>IDENTIFICATION</scope>
</reference>